<evidence type="ECO:0000313" key="2">
    <source>
        <dbReference type="Proteomes" id="UP000000763"/>
    </source>
</evidence>
<evidence type="ECO:0000313" key="1">
    <source>
        <dbReference type="EMBL" id="BAD25160.1"/>
    </source>
</evidence>
<protein>
    <submittedName>
        <fullName evidence="1">Uncharacterized protein</fullName>
    </submittedName>
</protein>
<organism evidence="1 2">
    <name type="scientific">Oryza sativa subsp. japonica</name>
    <name type="common">Rice</name>
    <dbReference type="NCBI Taxonomy" id="39947"/>
    <lineage>
        <taxon>Eukaryota</taxon>
        <taxon>Viridiplantae</taxon>
        <taxon>Streptophyta</taxon>
        <taxon>Embryophyta</taxon>
        <taxon>Tracheophyta</taxon>
        <taxon>Spermatophyta</taxon>
        <taxon>Magnoliopsida</taxon>
        <taxon>Liliopsida</taxon>
        <taxon>Poales</taxon>
        <taxon>Poaceae</taxon>
        <taxon>BOP clade</taxon>
        <taxon>Oryzoideae</taxon>
        <taxon>Oryzeae</taxon>
        <taxon>Oryzinae</taxon>
        <taxon>Oryza</taxon>
        <taxon>Oryza sativa</taxon>
    </lineage>
</organism>
<reference evidence="2" key="2">
    <citation type="journal article" date="2008" name="Nucleic Acids Res.">
        <title>The rice annotation project database (RAP-DB): 2008 update.</title>
        <authorList>
            <consortium name="The rice annotation project (RAP)"/>
        </authorList>
    </citation>
    <scope>GENOME REANNOTATION</scope>
    <source>
        <strain evidence="2">cv. Nipponbare</strain>
    </source>
</reference>
<proteinExistence type="predicted"/>
<accession>Q6H7Y9</accession>
<dbReference type="AlphaFoldDB" id="Q6H7Y9"/>
<gene>
    <name evidence="1" type="primary">OJ1661_C12.14</name>
</gene>
<sequence>MGRRGLHSLQGPAHLSLLASLSLKFPVGEETQAEAEAETPLSTIFSPPAENLLSAPVVFLACVLLFIHSCPSCP</sequence>
<reference evidence="2" key="1">
    <citation type="journal article" date="2005" name="Nature">
        <title>The map-based sequence of the rice genome.</title>
        <authorList>
            <consortium name="International rice genome sequencing project (IRGSP)"/>
            <person name="Matsumoto T."/>
            <person name="Wu J."/>
            <person name="Kanamori H."/>
            <person name="Katayose Y."/>
            <person name="Fujisawa M."/>
            <person name="Namiki N."/>
            <person name="Mizuno H."/>
            <person name="Yamamoto K."/>
            <person name="Antonio B.A."/>
            <person name="Baba T."/>
            <person name="Sakata K."/>
            <person name="Nagamura Y."/>
            <person name="Aoki H."/>
            <person name="Arikawa K."/>
            <person name="Arita K."/>
            <person name="Bito T."/>
            <person name="Chiden Y."/>
            <person name="Fujitsuka N."/>
            <person name="Fukunaka R."/>
            <person name="Hamada M."/>
            <person name="Harada C."/>
            <person name="Hayashi A."/>
            <person name="Hijishita S."/>
            <person name="Honda M."/>
            <person name="Hosokawa S."/>
            <person name="Ichikawa Y."/>
            <person name="Idonuma A."/>
            <person name="Iijima M."/>
            <person name="Ikeda M."/>
            <person name="Ikeno M."/>
            <person name="Ito K."/>
            <person name="Ito S."/>
            <person name="Ito T."/>
            <person name="Ito Y."/>
            <person name="Ito Y."/>
            <person name="Iwabuchi A."/>
            <person name="Kamiya K."/>
            <person name="Karasawa W."/>
            <person name="Kurita K."/>
            <person name="Katagiri S."/>
            <person name="Kikuta A."/>
            <person name="Kobayashi H."/>
            <person name="Kobayashi N."/>
            <person name="Machita K."/>
            <person name="Maehara T."/>
            <person name="Masukawa M."/>
            <person name="Mizubayashi T."/>
            <person name="Mukai Y."/>
            <person name="Nagasaki H."/>
            <person name="Nagata Y."/>
            <person name="Naito S."/>
            <person name="Nakashima M."/>
            <person name="Nakama Y."/>
            <person name="Nakamichi Y."/>
            <person name="Nakamura M."/>
            <person name="Meguro A."/>
            <person name="Negishi M."/>
            <person name="Ohta I."/>
            <person name="Ohta T."/>
            <person name="Okamoto M."/>
            <person name="Ono N."/>
            <person name="Saji S."/>
            <person name="Sakaguchi M."/>
            <person name="Sakai K."/>
            <person name="Shibata M."/>
            <person name="Shimokawa T."/>
            <person name="Song J."/>
            <person name="Takazaki Y."/>
            <person name="Terasawa K."/>
            <person name="Tsugane M."/>
            <person name="Tsuji K."/>
            <person name="Ueda S."/>
            <person name="Waki K."/>
            <person name="Yamagata H."/>
            <person name="Yamamoto M."/>
            <person name="Yamamoto S."/>
            <person name="Yamane H."/>
            <person name="Yoshiki S."/>
            <person name="Yoshihara R."/>
            <person name="Yukawa K."/>
            <person name="Zhong H."/>
            <person name="Yano M."/>
            <person name="Yuan Q."/>
            <person name="Ouyang S."/>
            <person name="Liu J."/>
            <person name="Jones K.M."/>
            <person name="Gansberger K."/>
            <person name="Moffat K."/>
            <person name="Hill J."/>
            <person name="Bera J."/>
            <person name="Fadrosh D."/>
            <person name="Jin S."/>
            <person name="Johri S."/>
            <person name="Kim M."/>
            <person name="Overton L."/>
            <person name="Reardon M."/>
            <person name="Tsitrin T."/>
            <person name="Vuong H."/>
            <person name="Weaver B."/>
            <person name="Ciecko A."/>
            <person name="Tallon L."/>
            <person name="Jackson J."/>
            <person name="Pai G."/>
            <person name="Aken S.V."/>
            <person name="Utterback T."/>
            <person name="Reidmuller S."/>
            <person name="Feldblyum T."/>
            <person name="Hsiao J."/>
            <person name="Zismann V."/>
            <person name="Iobst S."/>
            <person name="de Vazeille A.R."/>
            <person name="Buell C.R."/>
            <person name="Ying K."/>
            <person name="Li Y."/>
            <person name="Lu T."/>
            <person name="Huang Y."/>
            <person name="Zhao Q."/>
            <person name="Feng Q."/>
            <person name="Zhang L."/>
            <person name="Zhu J."/>
            <person name="Weng Q."/>
            <person name="Mu J."/>
            <person name="Lu Y."/>
            <person name="Fan D."/>
            <person name="Liu Y."/>
            <person name="Guan J."/>
            <person name="Zhang Y."/>
            <person name="Yu S."/>
            <person name="Liu X."/>
            <person name="Zhang Y."/>
            <person name="Hong G."/>
            <person name="Han B."/>
            <person name="Choisne N."/>
            <person name="Demange N."/>
            <person name="Orjeda G."/>
            <person name="Samain S."/>
            <person name="Cattolico L."/>
            <person name="Pelletier E."/>
            <person name="Couloux A."/>
            <person name="Segurens B."/>
            <person name="Wincker P."/>
            <person name="D'Hont A."/>
            <person name="Scarpelli C."/>
            <person name="Weissenbach J."/>
            <person name="Salanoubat M."/>
            <person name="Quetier F."/>
            <person name="Yu Y."/>
            <person name="Kim H.R."/>
            <person name="Rambo T."/>
            <person name="Currie J."/>
            <person name="Collura K."/>
            <person name="Luo M."/>
            <person name="Yang T."/>
            <person name="Ammiraju J.S.S."/>
            <person name="Engler F."/>
            <person name="Soderlund C."/>
            <person name="Wing R.A."/>
            <person name="Palmer L.E."/>
            <person name="de la Bastide M."/>
            <person name="Spiegel L."/>
            <person name="Nascimento L."/>
            <person name="Zutavern T."/>
            <person name="O'Shaughnessy A."/>
            <person name="Dike S."/>
            <person name="Dedhia N."/>
            <person name="Preston R."/>
            <person name="Balija V."/>
            <person name="McCombie W.R."/>
            <person name="Chow T."/>
            <person name="Chen H."/>
            <person name="Chung M."/>
            <person name="Chen C."/>
            <person name="Shaw J."/>
            <person name="Wu H."/>
            <person name="Hsiao K."/>
            <person name="Chao Y."/>
            <person name="Chu M."/>
            <person name="Cheng C."/>
            <person name="Hour A."/>
            <person name="Lee P."/>
            <person name="Lin S."/>
            <person name="Lin Y."/>
            <person name="Liou J."/>
            <person name="Liu S."/>
            <person name="Hsing Y."/>
            <person name="Raghuvanshi S."/>
            <person name="Mohanty A."/>
            <person name="Bharti A.K."/>
            <person name="Gaur A."/>
            <person name="Gupta V."/>
            <person name="Kumar D."/>
            <person name="Ravi V."/>
            <person name="Vij S."/>
            <person name="Kapur A."/>
            <person name="Khurana P."/>
            <person name="Khurana P."/>
            <person name="Khurana J.P."/>
            <person name="Tyagi A.K."/>
            <person name="Gaikwad K."/>
            <person name="Singh A."/>
            <person name="Dalal V."/>
            <person name="Srivastava S."/>
            <person name="Dixit A."/>
            <person name="Pal A.K."/>
            <person name="Ghazi I.A."/>
            <person name="Yadav M."/>
            <person name="Pandit A."/>
            <person name="Bhargava A."/>
            <person name="Sureshbabu K."/>
            <person name="Batra K."/>
            <person name="Sharma T.R."/>
            <person name="Mohapatra T."/>
            <person name="Singh N.K."/>
            <person name="Messing J."/>
            <person name="Nelson A.B."/>
            <person name="Fuks G."/>
            <person name="Kavchok S."/>
            <person name="Keizer G."/>
            <person name="Linton E."/>
            <person name="Llaca V."/>
            <person name="Song R."/>
            <person name="Tanyolac B."/>
            <person name="Young S."/>
            <person name="Ho-Il K."/>
            <person name="Hahn J.H."/>
            <person name="Sangsakoo G."/>
            <person name="Vanavichit A."/>
            <person name="de Mattos Luiz.A.T."/>
            <person name="Zimmer P.D."/>
            <person name="Malone G."/>
            <person name="Dellagostin O."/>
            <person name="de Oliveira A.C."/>
            <person name="Bevan M."/>
            <person name="Bancroft I."/>
            <person name="Minx P."/>
            <person name="Cordum H."/>
            <person name="Wilson R."/>
            <person name="Cheng Z."/>
            <person name="Jin W."/>
            <person name="Jiang J."/>
            <person name="Leong S.A."/>
            <person name="Iwama H."/>
            <person name="Gojobori T."/>
            <person name="Itoh T."/>
            <person name="Niimura Y."/>
            <person name="Fujii Y."/>
            <person name="Habara T."/>
            <person name="Sakai H."/>
            <person name="Sato Y."/>
            <person name="Wilson G."/>
            <person name="Kumar K."/>
            <person name="McCouch S."/>
            <person name="Juretic N."/>
            <person name="Hoen D."/>
            <person name="Wright S."/>
            <person name="Bruskiewich R."/>
            <person name="Bureau T."/>
            <person name="Miyao A."/>
            <person name="Hirochika H."/>
            <person name="Nishikawa T."/>
            <person name="Kadowaki K."/>
            <person name="Sugiura M."/>
            <person name="Burr B."/>
            <person name="Sasaki T."/>
        </authorList>
    </citation>
    <scope>NUCLEOTIDE SEQUENCE [LARGE SCALE GENOMIC DNA]</scope>
    <source>
        <strain evidence="2">cv. Nipponbare</strain>
    </source>
</reference>
<name>Q6H7Y9_ORYSJ</name>
<dbReference type="EMBL" id="AP004093">
    <property type="protein sequence ID" value="BAD25160.1"/>
    <property type="molecule type" value="Genomic_DNA"/>
</dbReference>
<dbReference type="Proteomes" id="UP000000763">
    <property type="component" value="Chromosome 2"/>
</dbReference>